<protein>
    <recommendedName>
        <fullName evidence="5">UDP-glycosyltransferases domain-containing protein</fullName>
    </recommendedName>
</protein>
<name>A0A9Q0JLC8_9ROSI</name>
<comment type="similarity">
    <text evidence="1">Belongs to the UDP-glycosyltransferase family.</text>
</comment>
<dbReference type="PANTHER" id="PTHR11926:SF774">
    <property type="entry name" value="UDP-GLYCOSYLTRANSFERASE 85A1-RELATED"/>
    <property type="match status" value="1"/>
</dbReference>
<dbReference type="Pfam" id="PF00201">
    <property type="entry name" value="UDPGT"/>
    <property type="match status" value="1"/>
</dbReference>
<dbReference type="AlphaFoldDB" id="A0A9Q0JLC8"/>
<dbReference type="EMBL" id="JAKUCV010001744">
    <property type="protein sequence ID" value="KAJ4845207.1"/>
    <property type="molecule type" value="Genomic_DNA"/>
</dbReference>
<dbReference type="OrthoDB" id="1927969at2759"/>
<evidence type="ECO:0000256" key="1">
    <source>
        <dbReference type="ARBA" id="ARBA00009995"/>
    </source>
</evidence>
<feature type="non-terminal residue" evidence="3">
    <location>
        <position position="135"/>
    </location>
</feature>
<sequence>MTPEQLTEFAMGLANSKHHFLWIIRPDLVQGESAILPPERDSRCPQEGVLNHPSVGGFLTHSGWGSTVESLSCWCSNDLLAICDQQMNCRYSCSEWGVGMEIDNNVKSRDEVEKLVRKLMVGEKGKKMKENAMEW</sequence>
<proteinExistence type="inferred from homology"/>
<dbReference type="GO" id="GO:0080043">
    <property type="term" value="F:quercetin 3-O-glucosyltransferase activity"/>
    <property type="evidence" value="ECO:0007669"/>
    <property type="project" value="TreeGrafter"/>
</dbReference>
<keyword evidence="4" id="KW-1185">Reference proteome</keyword>
<comment type="caution">
    <text evidence="3">The sequence shown here is derived from an EMBL/GenBank/DDBJ whole genome shotgun (WGS) entry which is preliminary data.</text>
</comment>
<dbReference type="SUPFAM" id="SSF53756">
    <property type="entry name" value="UDP-Glycosyltransferase/glycogen phosphorylase"/>
    <property type="match status" value="1"/>
</dbReference>
<dbReference type="Gene3D" id="3.40.50.2000">
    <property type="entry name" value="Glycogen Phosphorylase B"/>
    <property type="match status" value="1"/>
</dbReference>
<evidence type="ECO:0000313" key="3">
    <source>
        <dbReference type="EMBL" id="KAJ4845207.1"/>
    </source>
</evidence>
<gene>
    <name evidence="3" type="ORF">Tsubulata_046169</name>
</gene>
<reference evidence="3" key="2">
    <citation type="journal article" date="2023" name="Plants (Basel)">
        <title>Annotation of the Turnera subulata (Passifloraceae) Draft Genome Reveals the S-Locus Evolved after the Divergence of Turneroideae from Passifloroideae in a Stepwise Manner.</title>
        <authorList>
            <person name="Henning P.M."/>
            <person name="Roalson E.H."/>
            <person name="Mir W."/>
            <person name="McCubbin A.G."/>
            <person name="Shore J.S."/>
        </authorList>
    </citation>
    <scope>NUCLEOTIDE SEQUENCE</scope>
    <source>
        <strain evidence="3">F60SS</strain>
    </source>
</reference>
<dbReference type="InterPro" id="IPR002213">
    <property type="entry name" value="UDP_glucos_trans"/>
</dbReference>
<dbReference type="Proteomes" id="UP001141552">
    <property type="component" value="Unassembled WGS sequence"/>
</dbReference>
<dbReference type="PANTHER" id="PTHR11926">
    <property type="entry name" value="GLUCOSYL/GLUCURONOSYL TRANSFERASES"/>
    <property type="match status" value="1"/>
</dbReference>
<dbReference type="GO" id="GO:0080044">
    <property type="term" value="F:quercetin 7-O-glucosyltransferase activity"/>
    <property type="evidence" value="ECO:0007669"/>
    <property type="project" value="TreeGrafter"/>
</dbReference>
<organism evidence="3 4">
    <name type="scientific">Turnera subulata</name>
    <dbReference type="NCBI Taxonomy" id="218843"/>
    <lineage>
        <taxon>Eukaryota</taxon>
        <taxon>Viridiplantae</taxon>
        <taxon>Streptophyta</taxon>
        <taxon>Embryophyta</taxon>
        <taxon>Tracheophyta</taxon>
        <taxon>Spermatophyta</taxon>
        <taxon>Magnoliopsida</taxon>
        <taxon>eudicotyledons</taxon>
        <taxon>Gunneridae</taxon>
        <taxon>Pentapetalae</taxon>
        <taxon>rosids</taxon>
        <taxon>fabids</taxon>
        <taxon>Malpighiales</taxon>
        <taxon>Passifloraceae</taxon>
        <taxon>Turnera</taxon>
    </lineage>
</organism>
<dbReference type="CDD" id="cd03784">
    <property type="entry name" value="GT1_Gtf-like"/>
    <property type="match status" value="1"/>
</dbReference>
<evidence type="ECO:0000256" key="2">
    <source>
        <dbReference type="ARBA" id="ARBA00022679"/>
    </source>
</evidence>
<evidence type="ECO:0008006" key="5">
    <source>
        <dbReference type="Google" id="ProtNLM"/>
    </source>
</evidence>
<accession>A0A9Q0JLC8</accession>
<evidence type="ECO:0000313" key="4">
    <source>
        <dbReference type="Proteomes" id="UP001141552"/>
    </source>
</evidence>
<keyword evidence="2" id="KW-0808">Transferase</keyword>
<reference evidence="3" key="1">
    <citation type="submission" date="2022-02" db="EMBL/GenBank/DDBJ databases">
        <authorList>
            <person name="Henning P.M."/>
            <person name="McCubbin A.G."/>
            <person name="Shore J.S."/>
        </authorList>
    </citation>
    <scope>NUCLEOTIDE SEQUENCE</scope>
    <source>
        <strain evidence="3">F60SS</strain>
        <tissue evidence="3">Leaves</tissue>
    </source>
</reference>